<comment type="caution">
    <text evidence="2">The sequence shown here is derived from an EMBL/GenBank/DDBJ whole genome shotgun (WGS) entry which is preliminary data.</text>
</comment>
<name>A0ABD3NTD9_9STRA</name>
<dbReference type="Proteomes" id="UP001516023">
    <property type="component" value="Unassembled WGS sequence"/>
</dbReference>
<sequence>MESSNEFTVRITGTSPPPIATKKSKRQNTASAPTQQRFNLRLSSSTTLNRLQADVFSLFNVPASNRKAYRMEFLSGFPPIVLDQNGKNNVGELGIRSSENVIVKITLISSDDNASATQSEKAGKISLISQETSAAISGRPKRAAAEAASSSFKDTIKAQNAMMKKERKNPSSSAHNVGNTLKKVNPPKKIKMEGVGYRLSDSQAFPGSPVKKGTKQNNSKQASDEPLFRSKDDIATTLLSSLGNKSIGGGNVGKFLRAAMKGALTKSYEASKAQVRVSAVENRDYEFGKIKGGSIVDGGVVLGTSNDDTNDMVRNDILGTSMYQVSYGKGMEGRGKFVEQVEIIGVDALKAVIETVYKSESVSDEANDEIEEKGKSEGREMLRPASIAQMSPRIFWSLVYHYNRDEEKRSSDVSHTLSVEDMLKSLMPQLDWSHLDRGGRKRVLSEKAKENLRQEKRATSKHSTANNDFEAGVRALEEIDDIVLQRMNEKRGDPGQQQGRNATMNYVDKVQSTTVDDWDLVTQDEEDENELTECILYGRVSEDSLSDCCSEEMARTYSSMIMSTSEQPCCINLRELADVNSKALHCKLTRQCKQLRKQPPSLDTVKNWIDEAQKQSLEEIMLEILDGDEDVLDLLQEKARSSSPRDLANWQSFPNMLLETMECSQYSEQDVLRWISRAQVALRSCPWLEDFTTPVL</sequence>
<evidence type="ECO:0000313" key="3">
    <source>
        <dbReference type="Proteomes" id="UP001516023"/>
    </source>
</evidence>
<dbReference type="Gene3D" id="3.10.20.90">
    <property type="entry name" value="Phosphatidylinositol 3-kinase Catalytic Subunit, Chain A, domain 1"/>
    <property type="match status" value="1"/>
</dbReference>
<dbReference type="AlphaFoldDB" id="A0ABD3NTD9"/>
<keyword evidence="3" id="KW-1185">Reference proteome</keyword>
<evidence type="ECO:0000256" key="1">
    <source>
        <dbReference type="SAM" id="MobiDB-lite"/>
    </source>
</evidence>
<evidence type="ECO:0000313" key="2">
    <source>
        <dbReference type="EMBL" id="KAL3779245.1"/>
    </source>
</evidence>
<organism evidence="2 3">
    <name type="scientific">Cyclotella cryptica</name>
    <dbReference type="NCBI Taxonomy" id="29204"/>
    <lineage>
        <taxon>Eukaryota</taxon>
        <taxon>Sar</taxon>
        <taxon>Stramenopiles</taxon>
        <taxon>Ochrophyta</taxon>
        <taxon>Bacillariophyta</taxon>
        <taxon>Coscinodiscophyceae</taxon>
        <taxon>Thalassiosirophycidae</taxon>
        <taxon>Stephanodiscales</taxon>
        <taxon>Stephanodiscaceae</taxon>
        <taxon>Cyclotella</taxon>
    </lineage>
</organism>
<protein>
    <submittedName>
        <fullName evidence="2">Uncharacterized protein</fullName>
    </submittedName>
</protein>
<feature type="region of interest" description="Disordered" evidence="1">
    <location>
        <begin position="200"/>
        <end position="229"/>
    </location>
</feature>
<reference evidence="2 3" key="1">
    <citation type="journal article" date="2020" name="G3 (Bethesda)">
        <title>Improved Reference Genome for Cyclotella cryptica CCMP332, a Model for Cell Wall Morphogenesis, Salinity Adaptation, and Lipid Production in Diatoms (Bacillariophyta).</title>
        <authorList>
            <person name="Roberts W.R."/>
            <person name="Downey K.M."/>
            <person name="Ruck E.C."/>
            <person name="Traller J.C."/>
            <person name="Alverson A.J."/>
        </authorList>
    </citation>
    <scope>NUCLEOTIDE SEQUENCE [LARGE SCALE GENOMIC DNA]</scope>
    <source>
        <strain evidence="2 3">CCMP332</strain>
    </source>
</reference>
<feature type="region of interest" description="Disordered" evidence="1">
    <location>
        <begin position="445"/>
        <end position="464"/>
    </location>
</feature>
<feature type="compositionally biased region" description="Basic and acidic residues" evidence="1">
    <location>
        <begin position="445"/>
        <end position="458"/>
    </location>
</feature>
<dbReference type="EMBL" id="JABMIG020000398">
    <property type="protein sequence ID" value="KAL3779245.1"/>
    <property type="molecule type" value="Genomic_DNA"/>
</dbReference>
<accession>A0ABD3NTD9</accession>
<proteinExistence type="predicted"/>
<feature type="compositionally biased region" description="Polar residues" evidence="1">
    <location>
        <begin position="1"/>
        <end position="14"/>
    </location>
</feature>
<gene>
    <name evidence="2" type="ORF">HJC23_010892</name>
</gene>
<feature type="region of interest" description="Disordered" evidence="1">
    <location>
        <begin position="1"/>
        <end position="34"/>
    </location>
</feature>